<reference evidence="1" key="1">
    <citation type="submission" date="2021-04" db="EMBL/GenBank/DDBJ databases">
        <title>Genomic sequence of Actinosynnema pretiosum subsp. pretiosum ATCC 31280 (C-14919).</title>
        <authorList>
            <person name="Bai L."/>
            <person name="Wang X."/>
            <person name="Xiao Y."/>
        </authorList>
    </citation>
    <scope>NUCLEOTIDE SEQUENCE</scope>
    <source>
        <strain evidence="1">ATCC 31280</strain>
    </source>
</reference>
<evidence type="ECO:0000313" key="2">
    <source>
        <dbReference type="Proteomes" id="UP000677152"/>
    </source>
</evidence>
<organism evidence="1 2">
    <name type="scientific">Actinosynnema pretiosum subsp. pretiosum</name>
    <dbReference type="NCBI Taxonomy" id="103721"/>
    <lineage>
        <taxon>Bacteria</taxon>
        <taxon>Bacillati</taxon>
        <taxon>Actinomycetota</taxon>
        <taxon>Actinomycetes</taxon>
        <taxon>Pseudonocardiales</taxon>
        <taxon>Pseudonocardiaceae</taxon>
        <taxon>Actinosynnema</taxon>
    </lineage>
</organism>
<proteinExistence type="predicted"/>
<dbReference type="EMBL" id="CP073249">
    <property type="protein sequence ID" value="QUF03747.1"/>
    <property type="molecule type" value="Genomic_DNA"/>
</dbReference>
<dbReference type="Proteomes" id="UP000677152">
    <property type="component" value="Chromosome"/>
</dbReference>
<dbReference type="AlphaFoldDB" id="A0AA45L5M9"/>
<name>A0AA45L5M9_9PSEU</name>
<sequence>MELRVTEHRVQLGRAGFRVLRPAAPLARTLVVGREWSVEVLVGGTDAAAVAALWLLAARSPRSLVHLPVRATTPPVGGLWPGDLPLDLVLSHRGLQFSPSDWKDVRAGLGRGRLRTAELPEVAALAPVDHDAHAHVPDRERLHERVHADTLFLTGDAPLFREVARLHLDVAANGGHHGTHDHLGVEHYCREVHPSSNVLGRGARRLHLVHTARWTSTGRRGAEPPRGREV</sequence>
<gene>
    <name evidence="1" type="ORF">KCV87_30995</name>
</gene>
<accession>A0AA45L5M9</accession>
<protein>
    <submittedName>
        <fullName evidence="1">Uncharacterized protein</fullName>
    </submittedName>
</protein>
<evidence type="ECO:0000313" key="1">
    <source>
        <dbReference type="EMBL" id="QUF03747.1"/>
    </source>
</evidence>